<protein>
    <submittedName>
        <fullName evidence="5">Deoxyribonuclease II</fullName>
    </submittedName>
</protein>
<evidence type="ECO:0000256" key="1">
    <source>
        <dbReference type="ARBA" id="ARBA00007527"/>
    </source>
</evidence>
<evidence type="ECO:0000313" key="4">
    <source>
        <dbReference type="Proteomes" id="UP000046395"/>
    </source>
</evidence>
<sequence length="355" mass="37319">MELPLIYVQLVLLWQFGAVNSAALSCKDAAGANIAWGVFYVVPGTQTAHAIYAAAAPGWEANPIDLKTAGGVLDGLFAPFVAAKATYNVLAYSNFPPYYREGSKCGSALRGVLGYTDSDGWWLTHTIDKWPDLQAGAIAPPSAGGAGLIVCVTLPFASMPTWATTLDYASPMLYYQQSTNPPAATSIANVPALAALTQPPVAAIYSPFTRTMMFTPTGNNPAPTRLFTKLPRASIEIHSNYMAQILKQNLIVWSKAPSGESLLRSSCTGAYQVENVKGSSITVNNQVITRQQDTASWAVSKAPGAEAVFCVSGSDRTQSSIGLAGGVVCLQQQQVQQLFSAIATAAGIEACPTAG</sequence>
<feature type="chain" id="PRO_5024281367" evidence="3">
    <location>
        <begin position="22"/>
        <end position="355"/>
    </location>
</feature>
<dbReference type="Pfam" id="PF03265">
    <property type="entry name" value="DNase_II"/>
    <property type="match status" value="1"/>
</dbReference>
<keyword evidence="2" id="KW-0378">Hydrolase</keyword>
<dbReference type="GO" id="GO:0006309">
    <property type="term" value="P:apoptotic DNA fragmentation"/>
    <property type="evidence" value="ECO:0007669"/>
    <property type="project" value="TreeGrafter"/>
</dbReference>
<evidence type="ECO:0000313" key="5">
    <source>
        <dbReference type="WBParaSite" id="TMUE_1000005056.1"/>
    </source>
</evidence>
<feature type="signal peptide" evidence="3">
    <location>
        <begin position="1"/>
        <end position="21"/>
    </location>
</feature>
<dbReference type="GO" id="GO:0004531">
    <property type="term" value="F:deoxyribonuclease II activity"/>
    <property type="evidence" value="ECO:0007669"/>
    <property type="project" value="InterPro"/>
</dbReference>
<dbReference type="PANTHER" id="PTHR10858:SF23">
    <property type="entry name" value="DEOXYRIBONUCLEASE II"/>
    <property type="match status" value="1"/>
</dbReference>
<dbReference type="InterPro" id="IPR004947">
    <property type="entry name" value="DNase_II"/>
</dbReference>
<dbReference type="AlphaFoldDB" id="A0A5S6QCH2"/>
<evidence type="ECO:0000256" key="3">
    <source>
        <dbReference type="SAM" id="SignalP"/>
    </source>
</evidence>
<proteinExistence type="inferred from homology"/>
<keyword evidence="4" id="KW-1185">Reference proteome</keyword>
<dbReference type="WBParaSite" id="TMUE_1000005056.1">
    <property type="protein sequence ID" value="TMUE_1000005056.1"/>
    <property type="gene ID" value="WBGene00292335"/>
</dbReference>
<dbReference type="STRING" id="70415.A0A5S6QCH2"/>
<keyword evidence="3" id="KW-0732">Signal</keyword>
<dbReference type="Proteomes" id="UP000046395">
    <property type="component" value="Unassembled WGS sequence"/>
</dbReference>
<name>A0A5S6QCH2_TRIMR</name>
<reference evidence="5" key="1">
    <citation type="submission" date="2019-12" db="UniProtKB">
        <authorList>
            <consortium name="WormBaseParasite"/>
        </authorList>
    </citation>
    <scope>IDENTIFICATION</scope>
</reference>
<dbReference type="PANTHER" id="PTHR10858">
    <property type="entry name" value="DEOXYRIBONUCLEASE II"/>
    <property type="match status" value="1"/>
</dbReference>
<accession>A0A5S6QCH2</accession>
<organism evidence="4 5">
    <name type="scientific">Trichuris muris</name>
    <name type="common">Mouse whipworm</name>
    <dbReference type="NCBI Taxonomy" id="70415"/>
    <lineage>
        <taxon>Eukaryota</taxon>
        <taxon>Metazoa</taxon>
        <taxon>Ecdysozoa</taxon>
        <taxon>Nematoda</taxon>
        <taxon>Enoplea</taxon>
        <taxon>Dorylaimia</taxon>
        <taxon>Trichinellida</taxon>
        <taxon>Trichuridae</taxon>
        <taxon>Trichuris</taxon>
    </lineage>
</organism>
<evidence type="ECO:0000256" key="2">
    <source>
        <dbReference type="ARBA" id="ARBA00022801"/>
    </source>
</evidence>
<comment type="similarity">
    <text evidence="1">Belongs to the DNase II family.</text>
</comment>